<evidence type="ECO:0000313" key="2">
    <source>
        <dbReference type="EMBL" id="NOJ25315.1"/>
    </source>
</evidence>
<organism evidence="2 3">
    <name type="scientific">Vibrio coralliilyticus</name>
    <dbReference type="NCBI Taxonomy" id="190893"/>
    <lineage>
        <taxon>Bacteria</taxon>
        <taxon>Pseudomonadati</taxon>
        <taxon>Pseudomonadota</taxon>
        <taxon>Gammaproteobacteria</taxon>
        <taxon>Vibrionales</taxon>
        <taxon>Vibrionaceae</taxon>
        <taxon>Vibrio</taxon>
    </lineage>
</organism>
<dbReference type="RefSeq" id="WP_171353814.1">
    <property type="nucleotide sequence ID" value="NZ_VTXP01000015.1"/>
</dbReference>
<feature type="transmembrane region" description="Helical" evidence="1">
    <location>
        <begin position="125"/>
        <end position="144"/>
    </location>
</feature>
<accession>A0AAP7DG47</accession>
<proteinExistence type="predicted"/>
<dbReference type="InterPro" id="IPR024064">
    <property type="entry name" value="FdhE-like_sf"/>
</dbReference>
<reference evidence="2 3" key="1">
    <citation type="submission" date="2019-09" db="EMBL/GenBank/DDBJ databases">
        <title>Draft genome sequencing and comparative genomics of hatchery-associated Vibrios.</title>
        <authorList>
            <person name="Kehlet-Delgado H."/>
            <person name="Mueller R.S."/>
        </authorList>
    </citation>
    <scope>NUCLEOTIDE SEQUENCE [LARGE SCALE GENOMIC DNA]</scope>
    <source>
        <strain evidence="2 3">09-121-3</strain>
    </source>
</reference>
<sequence>MFTEEQKLSLQAGEFIHSIANHLADGAILSDEINPLRAKLIMELSEILRKANACDNDAPLLLAEGFHISQYPRSTWIDLASHLLDAPEDKPLVDIFKQLPAIRDEELEGLLDEFKNEDICSSSSSAYEFVALALFVLFLFFLFWGEPDVWDSLRNYFMI</sequence>
<dbReference type="SUPFAM" id="SSF144020">
    <property type="entry name" value="FdhE-like"/>
    <property type="match status" value="1"/>
</dbReference>
<dbReference type="EMBL" id="VTXP01000015">
    <property type="protein sequence ID" value="NOJ25315.1"/>
    <property type="molecule type" value="Genomic_DNA"/>
</dbReference>
<gene>
    <name evidence="2" type="ORF">F0238_21550</name>
</gene>
<dbReference type="Proteomes" id="UP000576645">
    <property type="component" value="Unassembled WGS sequence"/>
</dbReference>
<keyword evidence="1" id="KW-0472">Membrane</keyword>
<comment type="caution">
    <text evidence="2">The sequence shown here is derived from an EMBL/GenBank/DDBJ whole genome shotgun (WGS) entry which is preliminary data.</text>
</comment>
<name>A0AAP7DG47_9VIBR</name>
<keyword evidence="1" id="KW-1133">Transmembrane helix</keyword>
<dbReference type="AlphaFoldDB" id="A0AAP7DG47"/>
<protein>
    <submittedName>
        <fullName evidence="2">Uncharacterized protein</fullName>
    </submittedName>
</protein>
<evidence type="ECO:0000313" key="3">
    <source>
        <dbReference type="Proteomes" id="UP000576645"/>
    </source>
</evidence>
<evidence type="ECO:0000256" key="1">
    <source>
        <dbReference type="SAM" id="Phobius"/>
    </source>
</evidence>
<keyword evidence="1" id="KW-0812">Transmembrane</keyword>